<keyword evidence="2" id="KW-1185">Reference proteome</keyword>
<sequence length="138" mass="15754">MSTLDSFCTIPLSPMSSKRSSEATHEEPPDWLLVEHDMRPYTHQPDPTMPTRLAVYNALRRLAYNIRSFAAAFPDKLRRAVDRGWRPANNFTDKEYARMVEVRDADAWDWEEGVSLVTEAAVWLTHRTLGAYGGRGGQ</sequence>
<evidence type="ECO:0000313" key="2">
    <source>
        <dbReference type="Proteomes" id="UP001055115"/>
    </source>
</evidence>
<protein>
    <submittedName>
        <fullName evidence="1">Uncharacterized protein</fullName>
    </submittedName>
</protein>
<dbReference type="RefSeq" id="XP_049133404.1">
    <property type="nucleotide sequence ID" value="XM_049277447.1"/>
</dbReference>
<dbReference type="GeneID" id="73332037"/>
<dbReference type="Proteomes" id="UP001055115">
    <property type="component" value="Unassembled WGS sequence"/>
</dbReference>
<evidence type="ECO:0000313" key="1">
    <source>
        <dbReference type="EMBL" id="GKT51054.1"/>
    </source>
</evidence>
<dbReference type="AlphaFoldDB" id="A0AA37PF54"/>
<name>A0AA37PF54_9PEZI</name>
<comment type="caution">
    <text evidence="1">The sequence shown here is derived from an EMBL/GenBank/DDBJ whole genome shotgun (WGS) entry which is preliminary data.</text>
</comment>
<organism evidence="1 2">
    <name type="scientific">Colletotrichum spaethianum</name>
    <dbReference type="NCBI Taxonomy" id="700344"/>
    <lineage>
        <taxon>Eukaryota</taxon>
        <taxon>Fungi</taxon>
        <taxon>Dikarya</taxon>
        <taxon>Ascomycota</taxon>
        <taxon>Pezizomycotina</taxon>
        <taxon>Sordariomycetes</taxon>
        <taxon>Hypocreomycetidae</taxon>
        <taxon>Glomerellales</taxon>
        <taxon>Glomerellaceae</taxon>
        <taxon>Colletotrichum</taxon>
        <taxon>Colletotrichum spaethianum species complex</taxon>
    </lineage>
</organism>
<gene>
    <name evidence="1" type="ORF">ColSpa_11235</name>
</gene>
<proteinExistence type="predicted"/>
<dbReference type="EMBL" id="BQXU01000044">
    <property type="protein sequence ID" value="GKT51054.1"/>
    <property type="molecule type" value="Genomic_DNA"/>
</dbReference>
<accession>A0AA37PF54</accession>
<reference evidence="1 2" key="1">
    <citation type="submission" date="2022-03" db="EMBL/GenBank/DDBJ databases">
        <title>Genome data of Colletotrichum spp.</title>
        <authorList>
            <person name="Utami Y.D."/>
            <person name="Hiruma K."/>
        </authorList>
    </citation>
    <scope>NUCLEOTIDE SEQUENCE [LARGE SCALE GENOMIC DNA]</scope>
    <source>
        <strain evidence="1 2">MAFF 239500</strain>
    </source>
</reference>